<evidence type="ECO:0008006" key="3">
    <source>
        <dbReference type="Google" id="ProtNLM"/>
    </source>
</evidence>
<name>A0AAV4XMH1_CAEEX</name>
<comment type="caution">
    <text evidence="1">The sequence shown here is derived from an EMBL/GenBank/DDBJ whole genome shotgun (WGS) entry which is preliminary data.</text>
</comment>
<organism evidence="1 2">
    <name type="scientific">Caerostris extrusa</name>
    <name type="common">Bark spider</name>
    <name type="synonym">Caerostris bankana</name>
    <dbReference type="NCBI Taxonomy" id="172846"/>
    <lineage>
        <taxon>Eukaryota</taxon>
        <taxon>Metazoa</taxon>
        <taxon>Ecdysozoa</taxon>
        <taxon>Arthropoda</taxon>
        <taxon>Chelicerata</taxon>
        <taxon>Arachnida</taxon>
        <taxon>Araneae</taxon>
        <taxon>Araneomorphae</taxon>
        <taxon>Entelegynae</taxon>
        <taxon>Araneoidea</taxon>
        <taxon>Araneidae</taxon>
        <taxon>Caerostris</taxon>
    </lineage>
</organism>
<evidence type="ECO:0000313" key="1">
    <source>
        <dbReference type="EMBL" id="GIY96322.1"/>
    </source>
</evidence>
<sequence length="136" mass="15786">MVKRKKESTACFLAFDLYTTPEITERPSAGGRKETTPSETYRLLSTTYGLRDSATNRCENTHLFPAIRPRKLLYRTGPLRNVGRKWLNDFSLPSEEGKKKVLLAFWPLIYIPHQKSQSVHLLEEGKKPRQVRHIVF</sequence>
<proteinExistence type="predicted"/>
<dbReference type="EMBL" id="BPLR01000645">
    <property type="protein sequence ID" value="GIY96322.1"/>
    <property type="molecule type" value="Genomic_DNA"/>
</dbReference>
<accession>A0AAV4XMH1</accession>
<dbReference type="AlphaFoldDB" id="A0AAV4XMH1"/>
<keyword evidence="2" id="KW-1185">Reference proteome</keyword>
<reference evidence="1 2" key="1">
    <citation type="submission" date="2021-06" db="EMBL/GenBank/DDBJ databases">
        <title>Caerostris extrusa draft genome.</title>
        <authorList>
            <person name="Kono N."/>
            <person name="Arakawa K."/>
        </authorList>
    </citation>
    <scope>NUCLEOTIDE SEQUENCE [LARGE SCALE GENOMIC DNA]</scope>
</reference>
<evidence type="ECO:0000313" key="2">
    <source>
        <dbReference type="Proteomes" id="UP001054945"/>
    </source>
</evidence>
<gene>
    <name evidence="1" type="ORF">CEXT_49431</name>
</gene>
<protein>
    <recommendedName>
        <fullName evidence="3">Ribosomal protein S10</fullName>
    </recommendedName>
</protein>
<dbReference type="Proteomes" id="UP001054945">
    <property type="component" value="Unassembled WGS sequence"/>
</dbReference>